<dbReference type="PANTHER" id="PTHR33202">
    <property type="entry name" value="ZINC UPTAKE REGULATION PROTEIN"/>
    <property type="match status" value="1"/>
</dbReference>
<dbReference type="InterPro" id="IPR043135">
    <property type="entry name" value="Fur_C"/>
</dbReference>
<dbReference type="InterPro" id="IPR036390">
    <property type="entry name" value="WH_DNA-bd_sf"/>
</dbReference>
<evidence type="ECO:0000256" key="1">
    <source>
        <dbReference type="ARBA" id="ARBA00007957"/>
    </source>
</evidence>
<evidence type="ECO:0000256" key="7">
    <source>
        <dbReference type="SAM" id="MobiDB-lite"/>
    </source>
</evidence>
<comment type="caution">
    <text evidence="8">The sequence shown here is derived from an EMBL/GenBank/DDBJ whole genome shotgun (WGS) entry which is preliminary data.</text>
</comment>
<dbReference type="Gene3D" id="3.30.1490.190">
    <property type="match status" value="1"/>
</dbReference>
<dbReference type="SUPFAM" id="SSF46785">
    <property type="entry name" value="Winged helix' DNA-binding domain"/>
    <property type="match status" value="1"/>
</dbReference>
<reference evidence="8 9" key="1">
    <citation type="journal article" date="2019" name="Int. J. Syst. Evol. Microbiol.">
        <title>The Global Catalogue of Microorganisms (GCM) 10K type strain sequencing project: providing services to taxonomists for standard genome sequencing and annotation.</title>
        <authorList>
            <consortium name="The Broad Institute Genomics Platform"/>
            <consortium name="The Broad Institute Genome Sequencing Center for Infectious Disease"/>
            <person name="Wu L."/>
            <person name="Ma J."/>
        </authorList>
    </citation>
    <scope>NUCLEOTIDE SEQUENCE [LARGE SCALE GENOMIC DNA]</scope>
    <source>
        <strain evidence="8 9">JCM 6305</strain>
    </source>
</reference>
<dbReference type="CDD" id="cd07153">
    <property type="entry name" value="Fur_like"/>
    <property type="match status" value="1"/>
</dbReference>
<evidence type="ECO:0000256" key="3">
    <source>
        <dbReference type="ARBA" id="ARBA00022833"/>
    </source>
</evidence>
<evidence type="ECO:0000256" key="5">
    <source>
        <dbReference type="ARBA" id="ARBA00023125"/>
    </source>
</evidence>
<evidence type="ECO:0000256" key="2">
    <source>
        <dbReference type="ARBA" id="ARBA00022491"/>
    </source>
</evidence>
<keyword evidence="3" id="KW-0862">Zinc</keyword>
<organism evidence="8 9">
    <name type="scientific">Streptomyces macrosporus</name>
    <dbReference type="NCBI Taxonomy" id="44032"/>
    <lineage>
        <taxon>Bacteria</taxon>
        <taxon>Bacillati</taxon>
        <taxon>Actinomycetota</taxon>
        <taxon>Actinomycetes</taxon>
        <taxon>Kitasatosporales</taxon>
        <taxon>Streptomycetaceae</taxon>
        <taxon>Streptomyces</taxon>
    </lineage>
</organism>
<gene>
    <name evidence="8" type="ORF">GCM10010405_08090</name>
</gene>
<feature type="compositionally biased region" description="Gly residues" evidence="7">
    <location>
        <begin position="149"/>
        <end position="162"/>
    </location>
</feature>
<name>A0ABN3JGR4_9ACTN</name>
<dbReference type="EMBL" id="BAAASZ010000006">
    <property type="protein sequence ID" value="GAA2427869.1"/>
    <property type="molecule type" value="Genomic_DNA"/>
</dbReference>
<dbReference type="Pfam" id="PF01475">
    <property type="entry name" value="FUR"/>
    <property type="match status" value="1"/>
</dbReference>
<dbReference type="InterPro" id="IPR002481">
    <property type="entry name" value="FUR"/>
</dbReference>
<accession>A0ABN3JGR4</accession>
<dbReference type="InterPro" id="IPR036388">
    <property type="entry name" value="WH-like_DNA-bd_sf"/>
</dbReference>
<proteinExistence type="inferred from homology"/>
<keyword evidence="9" id="KW-1185">Reference proteome</keyword>
<evidence type="ECO:0000256" key="6">
    <source>
        <dbReference type="ARBA" id="ARBA00023163"/>
    </source>
</evidence>
<comment type="similarity">
    <text evidence="1">Belongs to the Fur family.</text>
</comment>
<keyword evidence="6" id="KW-0804">Transcription</keyword>
<evidence type="ECO:0000313" key="8">
    <source>
        <dbReference type="EMBL" id="GAA2427869.1"/>
    </source>
</evidence>
<protein>
    <submittedName>
        <fullName evidence="8">Transcriptional repressor</fullName>
    </submittedName>
</protein>
<evidence type="ECO:0000256" key="4">
    <source>
        <dbReference type="ARBA" id="ARBA00023015"/>
    </source>
</evidence>
<feature type="region of interest" description="Disordered" evidence="7">
    <location>
        <begin position="140"/>
        <end position="169"/>
    </location>
</feature>
<dbReference type="Proteomes" id="UP001501638">
    <property type="component" value="Unassembled WGS sequence"/>
</dbReference>
<dbReference type="Gene3D" id="1.10.10.10">
    <property type="entry name" value="Winged helix-like DNA-binding domain superfamily/Winged helix DNA-binding domain"/>
    <property type="match status" value="1"/>
</dbReference>
<keyword evidence="5" id="KW-0238">DNA-binding</keyword>
<evidence type="ECO:0000313" key="9">
    <source>
        <dbReference type="Proteomes" id="UP001501638"/>
    </source>
</evidence>
<keyword evidence="4" id="KW-0805">Transcription regulation</keyword>
<dbReference type="PANTHER" id="PTHR33202:SF7">
    <property type="entry name" value="FERRIC UPTAKE REGULATION PROTEIN"/>
    <property type="match status" value="1"/>
</dbReference>
<sequence length="169" mass="18420">MSTDWQSDLRRRGYRLTPQRQLVLEAVDKLEHSTPDDILAEVRRTAGSVNISTVYRTLELLEELGLVSHAHLGHGAPTYHLADRHDHMHLVCRDCGKVIEADIALAAGFTDRLREKFGFDTDMKHFAIFGRCRECTAERSAAEGAARTGSGGTEGTGGGTGGSADDTEP</sequence>
<keyword evidence="2" id="KW-0678">Repressor</keyword>